<sequence length="146" mass="16560">MHRWAQFSSRTVILWGAGCLLAAACGTAWWPSSPLAAQDEETLSAFMRRKLDSSSKVLEGLTTEDAELIREGAAALLEMSKAARWNVLLDEDYREFNREFRAAVRKLDEAAEKENFDNATLQWFDAVKACVECHKYVRSQRVATKK</sequence>
<gene>
    <name evidence="1" type="ORF">ENS64_00165</name>
</gene>
<protein>
    <recommendedName>
        <fullName evidence="2">Cytochrome c</fullName>
    </recommendedName>
</protein>
<name>A0A7C4LL19_9PLAN</name>
<dbReference type="GO" id="GO:0022900">
    <property type="term" value="P:electron transport chain"/>
    <property type="evidence" value="ECO:0007669"/>
    <property type="project" value="InterPro"/>
</dbReference>
<comment type="caution">
    <text evidence="1">The sequence shown here is derived from an EMBL/GenBank/DDBJ whole genome shotgun (WGS) entry which is preliminary data.</text>
</comment>
<dbReference type="GO" id="GO:0005506">
    <property type="term" value="F:iron ion binding"/>
    <property type="evidence" value="ECO:0007669"/>
    <property type="project" value="InterPro"/>
</dbReference>
<dbReference type="InterPro" id="IPR010980">
    <property type="entry name" value="Cyt_c/b562"/>
</dbReference>
<accession>A0A7C4LL19</accession>
<proteinExistence type="predicted"/>
<evidence type="ECO:0008006" key="2">
    <source>
        <dbReference type="Google" id="ProtNLM"/>
    </source>
</evidence>
<reference evidence="1" key="1">
    <citation type="journal article" date="2020" name="mSystems">
        <title>Genome- and Community-Level Interaction Insights into Carbon Utilization and Element Cycling Functions of Hydrothermarchaeota in Hydrothermal Sediment.</title>
        <authorList>
            <person name="Zhou Z."/>
            <person name="Liu Y."/>
            <person name="Xu W."/>
            <person name="Pan J."/>
            <person name="Luo Z.H."/>
            <person name="Li M."/>
        </authorList>
    </citation>
    <scope>NUCLEOTIDE SEQUENCE [LARGE SCALE GENOMIC DNA]</scope>
    <source>
        <strain evidence="1">SpSt-508</strain>
    </source>
</reference>
<dbReference type="GO" id="GO:0020037">
    <property type="term" value="F:heme binding"/>
    <property type="evidence" value="ECO:0007669"/>
    <property type="project" value="InterPro"/>
</dbReference>
<dbReference type="GO" id="GO:0009055">
    <property type="term" value="F:electron transfer activity"/>
    <property type="evidence" value="ECO:0007669"/>
    <property type="project" value="InterPro"/>
</dbReference>
<dbReference type="AlphaFoldDB" id="A0A7C4LL19"/>
<dbReference type="PROSITE" id="PS51257">
    <property type="entry name" value="PROKAR_LIPOPROTEIN"/>
    <property type="match status" value="1"/>
</dbReference>
<dbReference type="EMBL" id="DSVQ01000001">
    <property type="protein sequence ID" value="HGT37677.1"/>
    <property type="molecule type" value="Genomic_DNA"/>
</dbReference>
<evidence type="ECO:0000313" key="1">
    <source>
        <dbReference type="EMBL" id="HGT37677.1"/>
    </source>
</evidence>
<organism evidence="1">
    <name type="scientific">Schlesneria paludicola</name>
    <dbReference type="NCBI Taxonomy" id="360056"/>
    <lineage>
        <taxon>Bacteria</taxon>
        <taxon>Pseudomonadati</taxon>
        <taxon>Planctomycetota</taxon>
        <taxon>Planctomycetia</taxon>
        <taxon>Planctomycetales</taxon>
        <taxon>Planctomycetaceae</taxon>
        <taxon>Schlesneria</taxon>
    </lineage>
</organism>
<dbReference type="SUPFAM" id="SSF47175">
    <property type="entry name" value="Cytochromes"/>
    <property type="match status" value="1"/>
</dbReference>